<dbReference type="CDD" id="cd18791">
    <property type="entry name" value="SF2_C_RHA"/>
    <property type="match status" value="1"/>
</dbReference>
<dbReference type="InterPro" id="IPR003593">
    <property type="entry name" value="AAA+_ATPase"/>
</dbReference>
<dbReference type="InterPro" id="IPR011709">
    <property type="entry name" value="DEAD-box_helicase_OB_fold"/>
</dbReference>
<dbReference type="NCBIfam" id="NF008348">
    <property type="entry name" value="PRK11131.1"/>
    <property type="match status" value="1"/>
</dbReference>
<dbReference type="InterPro" id="IPR010222">
    <property type="entry name" value="RNA_helicase_HrpA"/>
</dbReference>
<dbReference type="Gene3D" id="1.20.120.1080">
    <property type="match status" value="1"/>
</dbReference>
<evidence type="ECO:0000313" key="8">
    <source>
        <dbReference type="EMBL" id="GAA4476799.1"/>
    </source>
</evidence>
<dbReference type="Pfam" id="PF11898">
    <property type="entry name" value="DUF3418"/>
    <property type="match status" value="1"/>
</dbReference>
<dbReference type="SMART" id="SM00487">
    <property type="entry name" value="DEXDc"/>
    <property type="match status" value="1"/>
</dbReference>
<dbReference type="InterPro" id="IPR007502">
    <property type="entry name" value="Helicase-assoc_dom"/>
</dbReference>
<dbReference type="InterPro" id="IPR011545">
    <property type="entry name" value="DEAD/DEAH_box_helicase_dom"/>
</dbReference>
<evidence type="ECO:0000259" key="7">
    <source>
        <dbReference type="PROSITE" id="PS51194"/>
    </source>
</evidence>
<dbReference type="PROSITE" id="PS51194">
    <property type="entry name" value="HELICASE_CTER"/>
    <property type="match status" value="1"/>
</dbReference>
<evidence type="ECO:0000256" key="3">
    <source>
        <dbReference type="ARBA" id="ARBA00022806"/>
    </source>
</evidence>
<accession>A0ABP8P108</accession>
<keyword evidence="3 8" id="KW-0347">Helicase</keyword>
<dbReference type="EMBL" id="BAABFB010000029">
    <property type="protein sequence ID" value="GAA4476799.1"/>
    <property type="molecule type" value="Genomic_DNA"/>
</dbReference>
<dbReference type="InterPro" id="IPR027417">
    <property type="entry name" value="P-loop_NTPase"/>
</dbReference>
<evidence type="ECO:0000256" key="1">
    <source>
        <dbReference type="ARBA" id="ARBA00022741"/>
    </source>
</evidence>
<feature type="domain" description="Helicase C-terminal" evidence="7">
    <location>
        <begin position="278"/>
        <end position="448"/>
    </location>
</feature>
<dbReference type="Pfam" id="PF00270">
    <property type="entry name" value="DEAD"/>
    <property type="match status" value="1"/>
</dbReference>
<evidence type="ECO:0000256" key="5">
    <source>
        <dbReference type="SAM" id="MobiDB-lite"/>
    </source>
</evidence>
<dbReference type="SMART" id="SM00847">
    <property type="entry name" value="HA2"/>
    <property type="match status" value="1"/>
</dbReference>
<dbReference type="InterPro" id="IPR001650">
    <property type="entry name" value="Helicase_C-like"/>
</dbReference>
<evidence type="ECO:0000313" key="9">
    <source>
        <dbReference type="Proteomes" id="UP001501183"/>
    </source>
</evidence>
<feature type="compositionally biased region" description="Low complexity" evidence="5">
    <location>
        <begin position="1"/>
        <end position="12"/>
    </location>
</feature>
<gene>
    <name evidence="8" type="primary">hrpA</name>
    <name evidence="8" type="ORF">GCM10023094_17580</name>
</gene>
<name>A0ABP8P108_9NOCA</name>
<reference evidence="9" key="1">
    <citation type="journal article" date="2019" name="Int. J. Syst. Evol. Microbiol.">
        <title>The Global Catalogue of Microorganisms (GCM) 10K type strain sequencing project: providing services to taxonomists for standard genome sequencing and annotation.</title>
        <authorList>
            <consortium name="The Broad Institute Genomics Platform"/>
            <consortium name="The Broad Institute Genome Sequencing Center for Infectious Disease"/>
            <person name="Wu L."/>
            <person name="Ma J."/>
        </authorList>
    </citation>
    <scope>NUCLEOTIDE SEQUENCE [LARGE SCALE GENOMIC DNA]</scope>
    <source>
        <strain evidence="9">JCM 32206</strain>
    </source>
</reference>
<dbReference type="PANTHER" id="PTHR18934:SF99">
    <property type="entry name" value="ATP-DEPENDENT RNA HELICASE DHX37-RELATED"/>
    <property type="match status" value="1"/>
</dbReference>
<evidence type="ECO:0000256" key="4">
    <source>
        <dbReference type="ARBA" id="ARBA00022840"/>
    </source>
</evidence>
<keyword evidence="2" id="KW-0378">Hydrolase</keyword>
<dbReference type="SMART" id="SM00490">
    <property type="entry name" value="HELICc"/>
    <property type="match status" value="1"/>
</dbReference>
<evidence type="ECO:0000256" key="2">
    <source>
        <dbReference type="ARBA" id="ARBA00022801"/>
    </source>
</evidence>
<dbReference type="Pfam" id="PF21010">
    <property type="entry name" value="HA2_C"/>
    <property type="match status" value="1"/>
</dbReference>
<keyword evidence="1" id="KW-0547">Nucleotide-binding</keyword>
<dbReference type="InterPro" id="IPR024590">
    <property type="entry name" value="HrpA_C"/>
</dbReference>
<evidence type="ECO:0000259" key="6">
    <source>
        <dbReference type="PROSITE" id="PS51192"/>
    </source>
</evidence>
<organism evidence="8 9">
    <name type="scientific">Rhodococcus olei</name>
    <dbReference type="NCBI Taxonomy" id="2161675"/>
    <lineage>
        <taxon>Bacteria</taxon>
        <taxon>Bacillati</taxon>
        <taxon>Actinomycetota</taxon>
        <taxon>Actinomycetes</taxon>
        <taxon>Mycobacteriales</taxon>
        <taxon>Nocardiaceae</taxon>
        <taxon>Rhodococcus</taxon>
    </lineage>
</organism>
<dbReference type="Pfam" id="PF07717">
    <property type="entry name" value="OB_NTP_bind"/>
    <property type="match status" value="1"/>
</dbReference>
<keyword evidence="4" id="KW-0067">ATP-binding</keyword>
<dbReference type="GO" id="GO:0004386">
    <property type="term" value="F:helicase activity"/>
    <property type="evidence" value="ECO:0007669"/>
    <property type="project" value="UniProtKB-KW"/>
</dbReference>
<dbReference type="SUPFAM" id="SSF52540">
    <property type="entry name" value="P-loop containing nucleoside triphosphate hydrolases"/>
    <property type="match status" value="1"/>
</dbReference>
<protein>
    <submittedName>
        <fullName evidence="8">ATP-dependent RNA helicase HrpA</fullName>
    </submittedName>
</protein>
<dbReference type="Proteomes" id="UP001501183">
    <property type="component" value="Unassembled WGS sequence"/>
</dbReference>
<dbReference type="PROSITE" id="PS51192">
    <property type="entry name" value="HELICASE_ATP_BIND_1"/>
    <property type="match status" value="1"/>
</dbReference>
<dbReference type="Gene3D" id="3.40.50.300">
    <property type="entry name" value="P-loop containing nucleotide triphosphate hydrolases"/>
    <property type="match status" value="2"/>
</dbReference>
<dbReference type="InterPro" id="IPR014001">
    <property type="entry name" value="Helicase_ATP-bd"/>
</dbReference>
<comment type="caution">
    <text evidence="8">The sequence shown here is derived from an EMBL/GenBank/DDBJ whole genome shotgun (WGS) entry which is preliminary data.</text>
</comment>
<keyword evidence="9" id="KW-1185">Reference proteome</keyword>
<dbReference type="Pfam" id="PF00271">
    <property type="entry name" value="Helicase_C"/>
    <property type="match status" value="1"/>
</dbReference>
<proteinExistence type="predicted"/>
<feature type="domain" description="Helicase ATP-binding" evidence="6">
    <location>
        <begin position="85"/>
        <end position="248"/>
    </location>
</feature>
<feature type="region of interest" description="Disordered" evidence="5">
    <location>
        <begin position="1"/>
        <end position="24"/>
    </location>
</feature>
<sequence length="1302" mass="143986">MSTTSPSATPGPTRRDLGRQLSELTLRDEHRLRRRLDRARTPEQLDAVAAEVARGQARIATRRAHVPKTSYPDALPVSARRDDIAAAIASHQVVIVAGETGSGKTTQIPKICLDLGRGIRGVIGHTQPRRLAARTVAERIAEELDTPLGDAVGYTVRFTDQVSDGTLVKLMTDGILLAEIQRDRLLRRYDTLIIDEAHERSLNIDFILGYLRQLLPRRPDLKVIITSATIDPERFAEHFAVDGVPAPIVEVSGRTFPVEMRYRPLTVHVGEQTIDRDPVDAVGEAVEELMAEGDGDILVFLSGEREIRDTADALGERKIRGLDILPLYARLSAAEQHRVFEPHTGRRVVLSTNVAETSLTVPGIRYVVDPGTARISRYSVRTKVQRLPIEEISQASARQRAGRCGRVADGVCIRLYSEEDFDSRPEFTEPEILRTNLASVVLQMTALGLGDIAAFPFVQPPDPRAVRDGVALLEELGALVPARKDAPAELTPVGRELAQIPVDPRMARMLAQANHTGCLREMLVIVSALSIQDVRERPAEHQQAADEKHARFVEQGSDFLAYLKLWEYLRTQRKELSSNQFRKMCKAEFLHWLRIREWQDLHGQLSQITRSLGWSVADGDASADSVHQALLAGLLSHIGLREGEKKDFLGARGARFAVFPGSSLFKKPPRWVMAAELVETTRLWGRMAAGIEPEWAEKLAPHLVKRTYSEPHWSTKRACAMAYERVTLYGIPLVAKRAVTYSAIDPEASRDLFIRHALVQGEWQTHHEFFHTNRALLEGVEEMETRARRRDILVDDDALFEFYDQRIPPEAVSARHFDTWWKKARRADPTLLTFTAANVVNPEATTVLGGDYPNTWRQGEISFPLTYQFEPGTEDDGVTARISVALLAQVRNVGFEWLVPGMREELVTALIKTLPKALRRTVVPAPDYARAALSTVQARSEPLTVAIARELTRMAGTPITPADFDPTAVPDHLRMTFAAVDPGGKVLGRSKNLDDLRSGQSRRVAAAVSKATATTERPAATVWTSETLGTVPDTVTRTLGGQKVVGYPALVPESGGVAVRVLATPADQRRAMREGTRALLLEAIPTPTKSAIGGLGTRDRLALSQNPHGSVDALVEDCRVCAVDALIDRHGGPPRTPEGFASLQQAVRAELPREVAVLVRLVVPVLAHTQQLRVLLDGSRGDATDDVRDQLDALVYPGFVADTGATRLREVPRYLDAAIRRLEALPASAVRDRQNLAVLDGVFDEYGKLLARLDPRRHHDSDVDAIRWMIEELRVGLFAQSLGTPYPVSDKRIRKAMAAIAK</sequence>
<dbReference type="CDD" id="cd17989">
    <property type="entry name" value="DEXHc_HrpA"/>
    <property type="match status" value="1"/>
</dbReference>
<dbReference type="RefSeq" id="WP_345343693.1">
    <property type="nucleotide sequence ID" value="NZ_BAABFB010000029.1"/>
</dbReference>
<dbReference type="PANTHER" id="PTHR18934">
    <property type="entry name" value="ATP-DEPENDENT RNA HELICASE"/>
    <property type="match status" value="1"/>
</dbReference>
<dbReference type="SMART" id="SM00382">
    <property type="entry name" value="AAA"/>
    <property type="match status" value="1"/>
</dbReference>
<dbReference type="NCBIfam" id="TIGR01967">
    <property type="entry name" value="DEAH_box_HrpA"/>
    <property type="match status" value="1"/>
</dbReference>